<feature type="domain" description="Glycoside hydrolase family 42 N-terminal" evidence="3">
    <location>
        <begin position="39"/>
        <end position="202"/>
    </location>
</feature>
<dbReference type="FunFam" id="3.20.20.80:FF:000135">
    <property type="entry name" value="Beta-galactosidase, putative, bgl35A"/>
    <property type="match status" value="1"/>
</dbReference>
<dbReference type="Gene3D" id="2.60.220.20">
    <property type="entry name" value="putative beta-Galactosidase from caulobacter crescentus"/>
    <property type="match status" value="1"/>
</dbReference>
<dbReference type="Pfam" id="PF02449">
    <property type="entry name" value="Glyco_hydro_42"/>
    <property type="match status" value="1"/>
</dbReference>
<gene>
    <name evidence="5" type="ORF">HDF16_002691</name>
</gene>
<dbReference type="GO" id="GO:0004565">
    <property type="term" value="F:beta-galactosidase activity"/>
    <property type="evidence" value="ECO:0007669"/>
    <property type="project" value="InterPro"/>
</dbReference>
<evidence type="ECO:0000259" key="3">
    <source>
        <dbReference type="Pfam" id="PF02449"/>
    </source>
</evidence>
<evidence type="ECO:0000256" key="2">
    <source>
        <dbReference type="ARBA" id="ARBA00023295"/>
    </source>
</evidence>
<dbReference type="Gene3D" id="3.20.20.80">
    <property type="entry name" value="Glycosidases"/>
    <property type="match status" value="1"/>
</dbReference>
<dbReference type="InterPro" id="IPR040719">
    <property type="entry name" value="DUF5597"/>
</dbReference>
<dbReference type="InterPro" id="IPR013529">
    <property type="entry name" value="Glyco_hydro_42_N"/>
</dbReference>
<dbReference type="InterPro" id="IPR017853">
    <property type="entry name" value="GH"/>
</dbReference>
<dbReference type="Proteomes" id="UP000540989">
    <property type="component" value="Unassembled WGS sequence"/>
</dbReference>
<evidence type="ECO:0008006" key="7">
    <source>
        <dbReference type="Google" id="ProtNLM"/>
    </source>
</evidence>
<feature type="domain" description="DUF5597" evidence="4">
    <location>
        <begin position="376"/>
        <end position="506"/>
    </location>
</feature>
<comment type="caution">
    <text evidence="5">The sequence shown here is derived from an EMBL/GenBank/DDBJ whole genome shotgun (WGS) entry which is preliminary data.</text>
</comment>
<reference evidence="5 6" key="1">
    <citation type="submission" date="2020-08" db="EMBL/GenBank/DDBJ databases">
        <title>Genomic Encyclopedia of Type Strains, Phase IV (KMG-V): Genome sequencing to study the core and pangenomes of soil and plant-associated prokaryotes.</title>
        <authorList>
            <person name="Whitman W."/>
        </authorList>
    </citation>
    <scope>NUCLEOTIDE SEQUENCE [LARGE SCALE GENOMIC DNA]</scope>
    <source>
        <strain evidence="5 6">M8UP14</strain>
    </source>
</reference>
<proteinExistence type="predicted"/>
<dbReference type="SUPFAM" id="SSF51445">
    <property type="entry name" value="(Trans)glycosidases"/>
    <property type="match status" value="1"/>
</dbReference>
<dbReference type="EMBL" id="JACHIP010000003">
    <property type="protein sequence ID" value="MBB5057985.1"/>
    <property type="molecule type" value="Genomic_DNA"/>
</dbReference>
<organism evidence="5 6">
    <name type="scientific">Granulicella aggregans</name>
    <dbReference type="NCBI Taxonomy" id="474949"/>
    <lineage>
        <taxon>Bacteria</taxon>
        <taxon>Pseudomonadati</taxon>
        <taxon>Acidobacteriota</taxon>
        <taxon>Terriglobia</taxon>
        <taxon>Terriglobales</taxon>
        <taxon>Acidobacteriaceae</taxon>
        <taxon>Granulicella</taxon>
    </lineage>
</organism>
<protein>
    <recommendedName>
        <fullName evidence="7">Beta-galactosidase GanA</fullName>
    </recommendedName>
</protein>
<accession>A0A7W7ZDM3</accession>
<evidence type="ECO:0000256" key="1">
    <source>
        <dbReference type="ARBA" id="ARBA00022801"/>
    </source>
</evidence>
<keyword evidence="2" id="KW-0326">Glycosidase</keyword>
<evidence type="ECO:0000313" key="5">
    <source>
        <dbReference type="EMBL" id="MBB5057985.1"/>
    </source>
</evidence>
<dbReference type="Pfam" id="PF18120">
    <property type="entry name" value="DUF5597"/>
    <property type="match status" value="1"/>
</dbReference>
<evidence type="ECO:0000313" key="6">
    <source>
        <dbReference type="Proteomes" id="UP000540989"/>
    </source>
</evidence>
<dbReference type="GO" id="GO:0009341">
    <property type="term" value="C:beta-galactosidase complex"/>
    <property type="evidence" value="ECO:0007669"/>
    <property type="project" value="InterPro"/>
</dbReference>
<dbReference type="RefSeq" id="WP_184217183.1">
    <property type="nucleotide sequence ID" value="NZ_JACHIP010000003.1"/>
</dbReference>
<keyword evidence="6" id="KW-1185">Reference proteome</keyword>
<name>A0A7W7ZDM3_9BACT</name>
<keyword evidence="1" id="KW-0378">Hydrolase</keyword>
<evidence type="ECO:0000259" key="4">
    <source>
        <dbReference type="Pfam" id="PF18120"/>
    </source>
</evidence>
<dbReference type="GO" id="GO:0005975">
    <property type="term" value="P:carbohydrate metabolic process"/>
    <property type="evidence" value="ECO:0007669"/>
    <property type="project" value="InterPro"/>
</dbReference>
<sequence length="524" mass="57856">MPHLEKRGATTQLVVDGKPYFMLAGELHNSSSSSLEYMKPIWSQMAAMHLNTVLTPVSWELVEPTEGHYDFALVDGLIAQAREQHQHIVFLWLAAWKNGMSGYPPAWVKQDTKRFPRVVLNGAEVNILSTFAPATRDADSRAFAALMQHIKEIDAEQHTVLMVQVENEVGILGASRDHSAVADKEFAADVPAGLMKYLVAHRESLDPEFRALWEENGSKISGTWTQIFDDNERADELFMAWHYATYVHAVAAKGKEAYALPLFVNTWLGGGSSKPGNYPSGGPQPRVTDVWKAARSLQKGPSLDMYTPDLYSSDFAGWTAKYHRDGNPLFLPETNGGEPGAENIFYAAGEHAALGFSPFAIDSLMEHDKAGAEALTASYATVAEIVPTILEVQGSGLDHHGHAKTHGFLLDKSNSSVDFKMGEYIVHVSLDEIFGNHTEKGFGLLIQTGPEEFLGAGKGFRVDFTPLAKSDKQVGIASIDEGHFVDGVWVAGRRLNGDENDQGSYFRFDQRALHIEKVKLYRYE</sequence>
<dbReference type="AlphaFoldDB" id="A0A7W7ZDM3"/>